<reference evidence="1" key="1">
    <citation type="submission" date="2022-06" db="EMBL/GenBank/DDBJ databases">
        <title>Vallitalea longa sp. nov., an anaerobic bacterium isolated from marine sediment.</title>
        <authorList>
            <person name="Hirano S."/>
            <person name="Terahara T."/>
            <person name="Mori K."/>
            <person name="Hamada M."/>
            <person name="Matsumoto R."/>
            <person name="Kobayashi T."/>
        </authorList>
    </citation>
    <scope>NUCLEOTIDE SEQUENCE</scope>
    <source>
        <strain evidence="1">SH18-1</strain>
    </source>
</reference>
<comment type="caution">
    <text evidence="1">The sequence shown here is derived from an EMBL/GenBank/DDBJ whole genome shotgun (WGS) entry which is preliminary data.</text>
</comment>
<dbReference type="InterPro" id="IPR021247">
    <property type="entry name" value="DUF2785"/>
</dbReference>
<evidence type="ECO:0000313" key="1">
    <source>
        <dbReference type="EMBL" id="GKX30909.1"/>
    </source>
</evidence>
<proteinExistence type="predicted"/>
<dbReference type="Proteomes" id="UP001144256">
    <property type="component" value="Unassembled WGS sequence"/>
</dbReference>
<evidence type="ECO:0000313" key="2">
    <source>
        <dbReference type="Proteomes" id="UP001144256"/>
    </source>
</evidence>
<gene>
    <name evidence="1" type="ORF">SH1V18_33890</name>
</gene>
<dbReference type="RefSeq" id="WP_281817476.1">
    <property type="nucleotide sequence ID" value="NZ_BRLB01000012.1"/>
</dbReference>
<sequence length="275" mass="32015">MENNLKAILKEIKEDNYEVPATIDVNELILRMMDNIGSLDIELREKLINSTMYHLIMKNKIPDKKLIEVLKMSIDKNHLFFGIGEKGTDSVFTRTFSILLIPLILIKHRESNFLSKEEIKVVYVKVVDYFLKEKDLRGYVEHKGWAHSVAHAADALDDLALCSEIEYKELLYILEIIKEKVCISNYVYINEEDERLVTAVISIMNRGLISDKELCKWINSFSNYKKTGLYPEDDNLLTNVKSFLRSLYFRIIKLENKKSLVEGIRKGLEIISNFN</sequence>
<accession>A0A9W5YFC4</accession>
<organism evidence="1 2">
    <name type="scientific">Vallitalea longa</name>
    <dbReference type="NCBI Taxonomy" id="2936439"/>
    <lineage>
        <taxon>Bacteria</taxon>
        <taxon>Bacillati</taxon>
        <taxon>Bacillota</taxon>
        <taxon>Clostridia</taxon>
        <taxon>Lachnospirales</taxon>
        <taxon>Vallitaleaceae</taxon>
        <taxon>Vallitalea</taxon>
    </lineage>
</organism>
<dbReference type="AlphaFoldDB" id="A0A9W5YFC4"/>
<dbReference type="EMBL" id="BRLB01000012">
    <property type="protein sequence ID" value="GKX30909.1"/>
    <property type="molecule type" value="Genomic_DNA"/>
</dbReference>
<protein>
    <submittedName>
        <fullName evidence="1">Membrane protein</fullName>
    </submittedName>
</protein>
<keyword evidence="2" id="KW-1185">Reference proteome</keyword>
<dbReference type="Pfam" id="PF10978">
    <property type="entry name" value="DUF2785"/>
    <property type="match status" value="1"/>
</dbReference>
<name>A0A9W5YFC4_9FIRM</name>